<evidence type="ECO:0000256" key="3">
    <source>
        <dbReference type="ARBA" id="ARBA00022448"/>
    </source>
</evidence>
<dbReference type="PRINTS" id="PR00783">
    <property type="entry name" value="MINTRINSICP"/>
</dbReference>
<evidence type="ECO:0000313" key="10">
    <source>
        <dbReference type="EMBL" id="UYM15820.1"/>
    </source>
</evidence>
<dbReference type="InterPro" id="IPR034294">
    <property type="entry name" value="Aquaporin_transptr"/>
</dbReference>
<feature type="transmembrane region" description="Helical" evidence="9">
    <location>
        <begin position="116"/>
        <end position="138"/>
    </location>
</feature>
<protein>
    <submittedName>
        <fullName evidence="10">Aquaporin</fullName>
    </submittedName>
</protein>
<keyword evidence="6 9" id="KW-1133">Transmembrane helix</keyword>
<dbReference type="SUPFAM" id="SSF81338">
    <property type="entry name" value="Aquaporin-like"/>
    <property type="match status" value="1"/>
</dbReference>
<gene>
    <name evidence="10" type="ORF">NX720_23840</name>
</gene>
<keyword evidence="11" id="KW-1185">Reference proteome</keyword>
<keyword evidence="5 8" id="KW-0812">Transmembrane</keyword>
<keyword evidence="3 8" id="KW-0813">Transport</keyword>
<dbReference type="Proteomes" id="UP001163255">
    <property type="component" value="Chromosome"/>
</dbReference>
<reference evidence="10" key="1">
    <citation type="submission" date="2022-10" db="EMBL/GenBank/DDBJ databases">
        <title>Completed Genome Sequence of two octocoral isolated bacterium, Endozoicomonas euniceicola EF212T and Endozoicomonas gorgoniicola PS125T.</title>
        <authorList>
            <person name="Chiou Y.-J."/>
            <person name="Chen Y.-H."/>
        </authorList>
    </citation>
    <scope>NUCLEOTIDE SEQUENCE</scope>
    <source>
        <strain evidence="10">EF212</strain>
    </source>
</reference>
<dbReference type="PROSITE" id="PS00221">
    <property type="entry name" value="MIP"/>
    <property type="match status" value="1"/>
</dbReference>
<dbReference type="PANTHER" id="PTHR19139:SF199">
    <property type="entry name" value="MIP17260P"/>
    <property type="match status" value="1"/>
</dbReference>
<keyword evidence="4" id="KW-1003">Cell membrane</keyword>
<proteinExistence type="inferred from homology"/>
<feature type="transmembrane region" description="Helical" evidence="9">
    <location>
        <begin position="72"/>
        <end position="96"/>
    </location>
</feature>
<evidence type="ECO:0000313" key="11">
    <source>
        <dbReference type="Proteomes" id="UP001163255"/>
    </source>
</evidence>
<feature type="transmembrane region" description="Helical" evidence="9">
    <location>
        <begin position="187"/>
        <end position="208"/>
    </location>
</feature>
<evidence type="ECO:0000256" key="4">
    <source>
        <dbReference type="ARBA" id="ARBA00022475"/>
    </source>
</evidence>
<dbReference type="Gene3D" id="1.20.1080.10">
    <property type="entry name" value="Glycerol uptake facilitator protein"/>
    <property type="match status" value="1"/>
</dbReference>
<comment type="subcellular location">
    <subcellularLocation>
        <location evidence="1">Cell membrane</location>
        <topology evidence="1">Multi-pass membrane protein</topology>
    </subcellularLocation>
</comment>
<name>A0ABY6GSS9_9GAMM</name>
<dbReference type="InterPro" id="IPR000425">
    <property type="entry name" value="MIP"/>
</dbReference>
<keyword evidence="7 9" id="KW-0472">Membrane</keyword>
<dbReference type="PANTHER" id="PTHR19139">
    <property type="entry name" value="AQUAPORIN TRANSPORTER"/>
    <property type="match status" value="1"/>
</dbReference>
<organism evidence="10 11">
    <name type="scientific">Endozoicomonas euniceicola</name>
    <dbReference type="NCBI Taxonomy" id="1234143"/>
    <lineage>
        <taxon>Bacteria</taxon>
        <taxon>Pseudomonadati</taxon>
        <taxon>Pseudomonadota</taxon>
        <taxon>Gammaproteobacteria</taxon>
        <taxon>Oceanospirillales</taxon>
        <taxon>Endozoicomonadaceae</taxon>
        <taxon>Endozoicomonas</taxon>
    </lineage>
</organism>
<evidence type="ECO:0000256" key="5">
    <source>
        <dbReference type="ARBA" id="ARBA00022692"/>
    </source>
</evidence>
<feature type="transmembrane region" description="Helical" evidence="9">
    <location>
        <begin position="145"/>
        <end position="167"/>
    </location>
</feature>
<evidence type="ECO:0000256" key="6">
    <source>
        <dbReference type="ARBA" id="ARBA00022989"/>
    </source>
</evidence>
<dbReference type="InterPro" id="IPR023271">
    <property type="entry name" value="Aquaporin-like"/>
</dbReference>
<dbReference type="InterPro" id="IPR022357">
    <property type="entry name" value="MIP_CS"/>
</dbReference>
<sequence length="217" mass="21572">MCPKALTAEFIGTFALIFIGAGTGALASSLVAVALAHGLVILTFALAYGRLSGAHFNPAVTIGLWLGRVIKAPVAAAYIVVQLAAGIIAAAILNYALGSSAGTLGATTLAEGIPPLSGAIIEGILTFFLVSVIFSTAVSGKSGNLAPIAIGLTLAGAILMGGSVTGASLNPARTIGPAVITGTYSNIWVYIVGPILGGMVAAILYTFFLKSAEEPAV</sequence>
<dbReference type="EMBL" id="CP103300">
    <property type="protein sequence ID" value="UYM15820.1"/>
    <property type="molecule type" value="Genomic_DNA"/>
</dbReference>
<dbReference type="RefSeq" id="WP_262598022.1">
    <property type="nucleotide sequence ID" value="NZ_CP103300.1"/>
</dbReference>
<evidence type="ECO:0000256" key="8">
    <source>
        <dbReference type="RuleBase" id="RU000477"/>
    </source>
</evidence>
<feature type="transmembrane region" description="Helical" evidence="9">
    <location>
        <begin position="32"/>
        <end position="51"/>
    </location>
</feature>
<evidence type="ECO:0000256" key="9">
    <source>
        <dbReference type="SAM" id="Phobius"/>
    </source>
</evidence>
<accession>A0ABY6GSS9</accession>
<feature type="transmembrane region" description="Helical" evidence="9">
    <location>
        <begin position="7"/>
        <end position="26"/>
    </location>
</feature>
<comment type="similarity">
    <text evidence="2 8">Belongs to the MIP/aquaporin (TC 1.A.8) family.</text>
</comment>
<evidence type="ECO:0000256" key="2">
    <source>
        <dbReference type="ARBA" id="ARBA00006175"/>
    </source>
</evidence>
<dbReference type="Pfam" id="PF00230">
    <property type="entry name" value="MIP"/>
    <property type="match status" value="1"/>
</dbReference>
<evidence type="ECO:0000256" key="1">
    <source>
        <dbReference type="ARBA" id="ARBA00004651"/>
    </source>
</evidence>
<evidence type="ECO:0000256" key="7">
    <source>
        <dbReference type="ARBA" id="ARBA00023136"/>
    </source>
</evidence>